<evidence type="ECO:0000256" key="1">
    <source>
        <dbReference type="SAM" id="SignalP"/>
    </source>
</evidence>
<organism evidence="2 3">
    <name type="scientific">Gottfriedia luciferensis</name>
    <dbReference type="NCBI Taxonomy" id="178774"/>
    <lineage>
        <taxon>Bacteria</taxon>
        <taxon>Bacillati</taxon>
        <taxon>Bacillota</taxon>
        <taxon>Bacilli</taxon>
        <taxon>Bacillales</taxon>
        <taxon>Bacillaceae</taxon>
        <taxon>Gottfriedia</taxon>
    </lineage>
</organism>
<reference evidence="2 3" key="1">
    <citation type="submission" date="2016-07" db="EMBL/GenBank/DDBJ databases">
        <authorList>
            <person name="Townsley L."/>
            <person name="Shank E.A."/>
        </authorList>
    </citation>
    <scope>NUCLEOTIDE SEQUENCE [LARGE SCALE GENOMIC DNA]</scope>
    <source>
        <strain evidence="2 3">CH01</strain>
    </source>
</reference>
<feature type="chain" id="PRO_5045225310" evidence="1">
    <location>
        <begin position="26"/>
        <end position="192"/>
    </location>
</feature>
<keyword evidence="3" id="KW-1185">Reference proteome</keyword>
<accession>A0ABX2ZXE0</accession>
<keyword evidence="1" id="KW-0732">Signal</keyword>
<gene>
    <name evidence="2" type="ORF">BED47_03280</name>
</gene>
<protein>
    <submittedName>
        <fullName evidence="2">Uncharacterized protein</fullName>
    </submittedName>
</protein>
<sequence>MKKAIGGLILTGLLTLGVATSGAQAAVNFDSTTGTGFVGKGDVQLAFNWNNASLQKNAGATTFTYDVKDTYVVTEYWETLTGGKQPKIVTHEIEVPKHASVSANVDYDARRANQINGFIIKGFGNVVTEGTVPVVGDPLTGNREVYDTEAGEWVHATVTAVEKTKSEGGLFVNFNGTRIAMPNTPVNPIVIQ</sequence>
<evidence type="ECO:0000313" key="3">
    <source>
        <dbReference type="Proteomes" id="UP000094580"/>
    </source>
</evidence>
<name>A0ABX2ZXE0_9BACI</name>
<comment type="caution">
    <text evidence="2">The sequence shown here is derived from an EMBL/GenBank/DDBJ whole genome shotgun (WGS) entry which is preliminary data.</text>
</comment>
<dbReference type="Proteomes" id="UP000094580">
    <property type="component" value="Unassembled WGS sequence"/>
</dbReference>
<feature type="signal peptide" evidence="1">
    <location>
        <begin position="1"/>
        <end position="25"/>
    </location>
</feature>
<dbReference type="EMBL" id="MDKC01000002">
    <property type="protein sequence ID" value="ODG93325.1"/>
    <property type="molecule type" value="Genomic_DNA"/>
</dbReference>
<dbReference type="RefSeq" id="WP_069032401.1">
    <property type="nucleotide sequence ID" value="NZ_MDKC01000002.1"/>
</dbReference>
<proteinExistence type="predicted"/>
<evidence type="ECO:0000313" key="2">
    <source>
        <dbReference type="EMBL" id="ODG93325.1"/>
    </source>
</evidence>